<evidence type="ECO:0000259" key="1">
    <source>
        <dbReference type="Pfam" id="PF06985"/>
    </source>
</evidence>
<dbReference type="EMBL" id="WUBL01000003">
    <property type="protein sequence ID" value="KAF2972895.1"/>
    <property type="molecule type" value="Genomic_DNA"/>
</dbReference>
<gene>
    <name evidence="2" type="ORF">GQX73_g516</name>
</gene>
<proteinExistence type="predicted"/>
<accession>A0A7C8N0S2</accession>
<feature type="domain" description="Heterokaryon incompatibility" evidence="1">
    <location>
        <begin position="51"/>
        <end position="200"/>
    </location>
</feature>
<name>A0A7C8N0S2_9PEZI</name>
<dbReference type="Proteomes" id="UP000481858">
    <property type="component" value="Unassembled WGS sequence"/>
</dbReference>
<dbReference type="InterPro" id="IPR010730">
    <property type="entry name" value="HET"/>
</dbReference>
<dbReference type="OrthoDB" id="194358at2759"/>
<dbReference type="AlphaFoldDB" id="A0A7C8N0S2"/>
<dbReference type="PANTHER" id="PTHR24148">
    <property type="entry name" value="ANKYRIN REPEAT DOMAIN-CONTAINING PROTEIN 39 HOMOLOG-RELATED"/>
    <property type="match status" value="1"/>
</dbReference>
<protein>
    <recommendedName>
        <fullName evidence="1">Heterokaryon incompatibility domain-containing protein</fullName>
    </recommendedName>
</protein>
<dbReference type="PANTHER" id="PTHR24148:SF73">
    <property type="entry name" value="HET DOMAIN PROTEIN (AFU_ORTHOLOGUE AFUA_8G01020)"/>
    <property type="match status" value="1"/>
</dbReference>
<reference evidence="2 3" key="1">
    <citation type="submission" date="2019-12" db="EMBL/GenBank/DDBJ databases">
        <title>Draft genome sequence of the ascomycete Xylaria multiplex DSM 110363.</title>
        <authorList>
            <person name="Buettner E."/>
            <person name="Kellner H."/>
        </authorList>
    </citation>
    <scope>NUCLEOTIDE SEQUENCE [LARGE SCALE GENOMIC DNA]</scope>
    <source>
        <strain evidence="2 3">DSM 110363</strain>
    </source>
</reference>
<dbReference type="InParanoid" id="A0A7C8N0S2"/>
<keyword evidence="3" id="KW-1185">Reference proteome</keyword>
<dbReference type="Pfam" id="PF06985">
    <property type="entry name" value="HET"/>
    <property type="match status" value="1"/>
</dbReference>
<comment type="caution">
    <text evidence="2">The sequence shown here is derived from an EMBL/GenBank/DDBJ whole genome shotgun (WGS) entry which is preliminary data.</text>
</comment>
<organism evidence="2 3">
    <name type="scientific">Xylaria multiplex</name>
    <dbReference type="NCBI Taxonomy" id="323545"/>
    <lineage>
        <taxon>Eukaryota</taxon>
        <taxon>Fungi</taxon>
        <taxon>Dikarya</taxon>
        <taxon>Ascomycota</taxon>
        <taxon>Pezizomycotina</taxon>
        <taxon>Sordariomycetes</taxon>
        <taxon>Xylariomycetidae</taxon>
        <taxon>Xylariales</taxon>
        <taxon>Xylariaceae</taxon>
        <taxon>Xylaria</taxon>
    </lineage>
</organism>
<dbReference type="InterPro" id="IPR052895">
    <property type="entry name" value="HetReg/Transcr_Mod"/>
</dbReference>
<evidence type="ECO:0000313" key="2">
    <source>
        <dbReference type="EMBL" id="KAF2972895.1"/>
    </source>
</evidence>
<evidence type="ECO:0000313" key="3">
    <source>
        <dbReference type="Proteomes" id="UP000481858"/>
    </source>
</evidence>
<sequence>MSPLFAYSPLTGKDHFRVFLLMPAKDRDANLIGLLRHTTLRDQYEELIRPYTALSYVWGDPAPVDKISLDGQELGITENLAAALRDIRDATRVHCVWADAICIDQSNICERNQQVAIIGQIYSCANNTIIYLGPLESHSEFVLREVQEAVHQDSYTTNITDATPLKMPRDASYGVETIISEAEKGLLFRPWFRRIWVLQELVLSEKPWVQCGTKQVRWRDLCRLLIPLLESRRPKIEVGSKVNSGPIYDIESMNSIRADYSMYRLARASHSLIDPSSSDETQIDEKLREGCSFEKTLKMRTGCHASDSRDAVFAYLSIISDKDEILKFVKLDYNQTIKELFTAAARYITEQGELKHLTEAITSSHPLRSILPSWVPDWQVHVSKETLCKEMKAISATTFHYSKFIGLFGVNESWKILHVSGVLPLPSAYPSAFHHSCQWDHHPDDYRHLPIMENIARKVWENFLNLGAAAGNEEITCRLASLQSWPDELRRALDSRGHRGRSIWKDIIETLVLYLRSAQPGSHQLALLSSGNLGLVPHEASAGDLVATLIPVPDILGIPGGKYRGTHRVIAQLYPFPDADKFERDKSWFKYNIAPGLSAADFKFHYGLLVASSHGSGSDEWRTNISSLYKDKKFIAMGKDQGIYDYRHSVTMMVLH</sequence>